<dbReference type="RefSeq" id="WP_408179503.1">
    <property type="nucleotide sequence ID" value="NZ_JAQQEZ010000022.1"/>
</dbReference>
<dbReference type="SUPFAM" id="SSF53659">
    <property type="entry name" value="Isocitrate/Isopropylmalate dehydrogenase-like"/>
    <property type="match status" value="1"/>
</dbReference>
<evidence type="ECO:0008006" key="3">
    <source>
        <dbReference type="Google" id="ProtNLM"/>
    </source>
</evidence>
<organism evidence="1 2">
    <name type="scientific">Paraburkholderia dipogonis</name>
    <dbReference type="NCBI Taxonomy" id="1211383"/>
    <lineage>
        <taxon>Bacteria</taxon>
        <taxon>Pseudomonadati</taxon>
        <taxon>Pseudomonadota</taxon>
        <taxon>Betaproteobacteria</taxon>
        <taxon>Burkholderiales</taxon>
        <taxon>Burkholderiaceae</taxon>
        <taxon>Paraburkholderia</taxon>
    </lineage>
</organism>
<dbReference type="Gene3D" id="3.40.718.10">
    <property type="entry name" value="Isopropylmalate Dehydrogenase"/>
    <property type="match status" value="1"/>
</dbReference>
<name>A0ABW9AXG1_9BURK</name>
<evidence type="ECO:0000313" key="2">
    <source>
        <dbReference type="Proteomes" id="UP001629230"/>
    </source>
</evidence>
<keyword evidence="2" id="KW-1185">Reference proteome</keyword>
<accession>A0ABW9AXG1</accession>
<protein>
    <recommendedName>
        <fullName evidence="3">4-hydroxythreonine-4-phosphate dehydrogenase</fullName>
    </recommendedName>
</protein>
<sequence>MGGPHGIGPEIAVNAAWARAHEPALHPRIVLFGDTRVIRRHARRCAPEALVRDTLAIIRRRSRRVFP</sequence>
<dbReference type="EMBL" id="JAQQEZ010000022">
    <property type="protein sequence ID" value="MFM0004661.1"/>
    <property type="molecule type" value="Genomic_DNA"/>
</dbReference>
<dbReference type="Proteomes" id="UP001629230">
    <property type="component" value="Unassembled WGS sequence"/>
</dbReference>
<reference evidence="1 2" key="1">
    <citation type="journal article" date="2024" name="Chem. Sci.">
        <title>Discovery of megapolipeptins by genome mining of a Burkholderiales bacteria collection.</title>
        <authorList>
            <person name="Paulo B.S."/>
            <person name="Recchia M.J.J."/>
            <person name="Lee S."/>
            <person name="Fergusson C.H."/>
            <person name="Romanowski S.B."/>
            <person name="Hernandez A."/>
            <person name="Krull N."/>
            <person name="Liu D.Y."/>
            <person name="Cavanagh H."/>
            <person name="Bos A."/>
            <person name="Gray C.A."/>
            <person name="Murphy B.T."/>
            <person name="Linington R.G."/>
            <person name="Eustaquio A.S."/>
        </authorList>
    </citation>
    <scope>NUCLEOTIDE SEQUENCE [LARGE SCALE GENOMIC DNA]</scope>
    <source>
        <strain evidence="1 2">RL17-350-BIC-A</strain>
    </source>
</reference>
<comment type="caution">
    <text evidence="1">The sequence shown here is derived from an EMBL/GenBank/DDBJ whole genome shotgun (WGS) entry which is preliminary data.</text>
</comment>
<evidence type="ECO:0000313" key="1">
    <source>
        <dbReference type="EMBL" id="MFM0004661.1"/>
    </source>
</evidence>
<gene>
    <name evidence="1" type="ORF">PQR57_26995</name>
</gene>
<proteinExistence type="predicted"/>